<keyword evidence="4" id="KW-0805">Transcription regulation</keyword>
<feature type="domain" description="Nuclear receptor" evidence="9">
    <location>
        <begin position="182"/>
        <end position="256"/>
    </location>
</feature>
<dbReference type="EMBL" id="CAJNOI010000237">
    <property type="protein sequence ID" value="CAF1202578.1"/>
    <property type="molecule type" value="Genomic_DNA"/>
</dbReference>
<comment type="caution">
    <text evidence="11">The sequence shown here is derived from an EMBL/GenBank/DDBJ whole genome shotgun (WGS) entry which is preliminary data.</text>
</comment>
<evidence type="ECO:0000256" key="3">
    <source>
        <dbReference type="ARBA" id="ARBA00022833"/>
    </source>
</evidence>
<dbReference type="SUPFAM" id="SSF57716">
    <property type="entry name" value="Glucocorticoid receptor-like (DNA-binding domain)"/>
    <property type="match status" value="1"/>
</dbReference>
<keyword evidence="1" id="KW-0479">Metal-binding</keyword>
<dbReference type="GO" id="GO:0045944">
    <property type="term" value="P:positive regulation of transcription by RNA polymerase II"/>
    <property type="evidence" value="ECO:0007669"/>
    <property type="project" value="TreeGrafter"/>
</dbReference>
<sequence>MTNNTFAFQQKMYNEQYNSSTTFDNDRLNQSTTFRLNDSYYLDSLPYSSYNTNSYPPSSNVYFSSHQYHPFSSSSSSSGTTQFTNTDVPSYTNYDTTYLNVAVAAAAYQNGYQTHYHNNNNNNNTIGDPFNIGFSRHINDLYGNNEQQIETDLLDRKVSTSTVETNRKRKLQDETMRLQYESELCRVCDDTSSGYHFGVFTCEACKGFFRRYSKKSTILEPCPTRCNINKNNRNNCAACRFDKCKYVGMALDKIRFGKPPKHFRSSFETTSVKLEPNNNDFQLMLKLLECYQSFEEYEQQQSTTNTHPSIIFQFCHRLADIVMYENECVPETFLARLKRHESAIKFLITGENEQNLSSWSKEPQAWIFAHNERWRLIMILLILAFDDEQIGGGSLIFLPLGTHENFIHSTNNTVIERILRLFELECDQEKEARTLTETSNSYTNLTNEKNIKYMKAQFVLRFVDMMANDMISNRVYSTTTTNSYSISENNYQNNNNNEIVYLSSDSRIEIQQTELNQSNDNCSGNF</sequence>
<organism evidence="11 12">
    <name type="scientific">Adineta steineri</name>
    <dbReference type="NCBI Taxonomy" id="433720"/>
    <lineage>
        <taxon>Eukaryota</taxon>
        <taxon>Metazoa</taxon>
        <taxon>Spiralia</taxon>
        <taxon>Gnathifera</taxon>
        <taxon>Rotifera</taxon>
        <taxon>Eurotatoria</taxon>
        <taxon>Bdelloidea</taxon>
        <taxon>Adinetida</taxon>
        <taxon>Adinetidae</taxon>
        <taxon>Adineta</taxon>
    </lineage>
</organism>
<keyword evidence="6" id="KW-0804">Transcription</keyword>
<dbReference type="OrthoDB" id="10025001at2759"/>
<evidence type="ECO:0000256" key="7">
    <source>
        <dbReference type="ARBA" id="ARBA00023170"/>
    </source>
</evidence>
<dbReference type="GO" id="GO:0004879">
    <property type="term" value="F:nuclear receptor activity"/>
    <property type="evidence" value="ECO:0007669"/>
    <property type="project" value="TreeGrafter"/>
</dbReference>
<evidence type="ECO:0000256" key="1">
    <source>
        <dbReference type="ARBA" id="ARBA00022723"/>
    </source>
</evidence>
<dbReference type="SMART" id="SM00399">
    <property type="entry name" value="ZnF_C4"/>
    <property type="match status" value="1"/>
</dbReference>
<proteinExistence type="predicted"/>
<keyword evidence="3" id="KW-0862">Zinc</keyword>
<dbReference type="Pfam" id="PF00105">
    <property type="entry name" value="zf-C4"/>
    <property type="match status" value="1"/>
</dbReference>
<dbReference type="Proteomes" id="UP000663832">
    <property type="component" value="Unassembled WGS sequence"/>
</dbReference>
<dbReference type="GO" id="GO:0030154">
    <property type="term" value="P:cell differentiation"/>
    <property type="evidence" value="ECO:0007669"/>
    <property type="project" value="TreeGrafter"/>
</dbReference>
<dbReference type="PRINTS" id="PR00047">
    <property type="entry name" value="STROIDFINGER"/>
</dbReference>
<evidence type="ECO:0000256" key="4">
    <source>
        <dbReference type="ARBA" id="ARBA00023015"/>
    </source>
</evidence>
<evidence type="ECO:0000256" key="2">
    <source>
        <dbReference type="ARBA" id="ARBA00022771"/>
    </source>
</evidence>
<dbReference type="GO" id="GO:0009755">
    <property type="term" value="P:hormone-mediated signaling pathway"/>
    <property type="evidence" value="ECO:0007669"/>
    <property type="project" value="TreeGrafter"/>
</dbReference>
<dbReference type="EMBL" id="CAJNOM010000354">
    <property type="protein sequence ID" value="CAF1386030.1"/>
    <property type="molecule type" value="Genomic_DNA"/>
</dbReference>
<evidence type="ECO:0000256" key="5">
    <source>
        <dbReference type="ARBA" id="ARBA00023125"/>
    </source>
</evidence>
<dbReference type="GO" id="GO:0000122">
    <property type="term" value="P:negative regulation of transcription by RNA polymerase II"/>
    <property type="evidence" value="ECO:0007669"/>
    <property type="project" value="TreeGrafter"/>
</dbReference>
<dbReference type="PANTHER" id="PTHR24082">
    <property type="entry name" value="NUCLEAR HORMONE RECEPTOR"/>
    <property type="match status" value="1"/>
</dbReference>
<keyword evidence="12" id="KW-1185">Reference proteome</keyword>
<evidence type="ECO:0000313" key="10">
    <source>
        <dbReference type="EMBL" id="CAF1202578.1"/>
    </source>
</evidence>
<dbReference type="PROSITE" id="PS00031">
    <property type="entry name" value="NUCLEAR_REC_DBD_1"/>
    <property type="match status" value="1"/>
</dbReference>
<reference evidence="11" key="1">
    <citation type="submission" date="2021-02" db="EMBL/GenBank/DDBJ databases">
        <authorList>
            <person name="Nowell W R."/>
        </authorList>
    </citation>
    <scope>NUCLEOTIDE SEQUENCE</scope>
</reference>
<name>A0A815JS07_9BILA</name>
<keyword evidence="2" id="KW-0863">Zinc-finger</keyword>
<dbReference type="Proteomes" id="UP000663877">
    <property type="component" value="Unassembled WGS sequence"/>
</dbReference>
<dbReference type="PANTHER" id="PTHR24082:SF473">
    <property type="entry name" value="ECDYSONE-INDUCED PROTEIN 75B, ISOFORM B"/>
    <property type="match status" value="1"/>
</dbReference>
<evidence type="ECO:0000256" key="8">
    <source>
        <dbReference type="ARBA" id="ARBA00023242"/>
    </source>
</evidence>
<dbReference type="Gene3D" id="3.30.50.10">
    <property type="entry name" value="Erythroid Transcription Factor GATA-1, subunit A"/>
    <property type="match status" value="1"/>
</dbReference>
<dbReference type="GO" id="GO:0000978">
    <property type="term" value="F:RNA polymerase II cis-regulatory region sequence-specific DNA binding"/>
    <property type="evidence" value="ECO:0007669"/>
    <property type="project" value="TreeGrafter"/>
</dbReference>
<dbReference type="AlphaFoldDB" id="A0A815JS07"/>
<keyword evidence="8" id="KW-0539">Nucleus</keyword>
<evidence type="ECO:0000256" key="6">
    <source>
        <dbReference type="ARBA" id="ARBA00023163"/>
    </source>
</evidence>
<dbReference type="InterPro" id="IPR013088">
    <property type="entry name" value="Znf_NHR/GATA"/>
</dbReference>
<dbReference type="InterPro" id="IPR050234">
    <property type="entry name" value="Nuclear_hormone_rcpt_NR1"/>
</dbReference>
<dbReference type="GO" id="GO:0008270">
    <property type="term" value="F:zinc ion binding"/>
    <property type="evidence" value="ECO:0007669"/>
    <property type="project" value="UniProtKB-KW"/>
</dbReference>
<dbReference type="PROSITE" id="PS51030">
    <property type="entry name" value="NUCLEAR_REC_DBD_2"/>
    <property type="match status" value="1"/>
</dbReference>
<accession>A0A815JS07</accession>
<evidence type="ECO:0000313" key="12">
    <source>
        <dbReference type="Proteomes" id="UP000663832"/>
    </source>
</evidence>
<keyword evidence="5" id="KW-0238">DNA-binding</keyword>
<evidence type="ECO:0000313" key="11">
    <source>
        <dbReference type="EMBL" id="CAF1386030.1"/>
    </source>
</evidence>
<gene>
    <name evidence="10" type="ORF">BJG266_LOCUS26991</name>
    <name evidence="11" type="ORF">QVE165_LOCUS35939</name>
</gene>
<protein>
    <recommendedName>
        <fullName evidence="9">Nuclear receptor domain-containing protein</fullName>
    </recommendedName>
</protein>
<keyword evidence="7" id="KW-0675">Receptor</keyword>
<evidence type="ECO:0000259" key="9">
    <source>
        <dbReference type="PROSITE" id="PS51030"/>
    </source>
</evidence>
<dbReference type="InterPro" id="IPR001628">
    <property type="entry name" value="Znf_hrmn_rcpt"/>
</dbReference>